<comment type="caution">
    <text evidence="2">The sequence shown here is derived from an EMBL/GenBank/DDBJ whole genome shotgun (WGS) entry which is preliminary data.</text>
</comment>
<proteinExistence type="predicted"/>
<reference evidence="2 3" key="1">
    <citation type="submission" date="2016-02" db="EMBL/GenBank/DDBJ databases">
        <title>Biosynthesis of antibiotic leucinostatins and their inhibition on Phytophthora in bio-control Purpureocillium lilacinum.</title>
        <authorList>
            <person name="Wang G."/>
            <person name="Liu Z."/>
            <person name="Lin R."/>
            <person name="Li E."/>
            <person name="Mao Z."/>
            <person name="Ling J."/>
            <person name="Yin W."/>
            <person name="Xie B."/>
        </authorList>
    </citation>
    <scope>NUCLEOTIDE SEQUENCE [LARGE SCALE GENOMIC DNA]</scope>
    <source>
        <strain evidence="1">PLBJ-1</strain>
        <strain evidence="2">PLFJ-1</strain>
    </source>
</reference>
<name>A0A179HPC8_PURLI</name>
<evidence type="ECO:0000313" key="3">
    <source>
        <dbReference type="Proteomes" id="UP000078340"/>
    </source>
</evidence>
<dbReference type="Proteomes" id="UP000078340">
    <property type="component" value="Unassembled WGS sequence"/>
</dbReference>
<evidence type="ECO:0000313" key="1">
    <source>
        <dbReference type="EMBL" id="OAQ81785.1"/>
    </source>
</evidence>
<dbReference type="Proteomes" id="UP000078240">
    <property type="component" value="Unassembled WGS sequence"/>
</dbReference>
<organism evidence="2 3">
    <name type="scientific">Purpureocillium lilacinum</name>
    <name type="common">Paecilomyces lilacinus</name>
    <dbReference type="NCBI Taxonomy" id="33203"/>
    <lineage>
        <taxon>Eukaryota</taxon>
        <taxon>Fungi</taxon>
        <taxon>Dikarya</taxon>
        <taxon>Ascomycota</taxon>
        <taxon>Pezizomycotina</taxon>
        <taxon>Sordariomycetes</taxon>
        <taxon>Hypocreomycetidae</taxon>
        <taxon>Hypocreales</taxon>
        <taxon>Ophiocordycipitaceae</taxon>
        <taxon>Purpureocillium</taxon>
    </lineage>
</organism>
<protein>
    <submittedName>
        <fullName evidence="2">Uncharacterized protein</fullName>
    </submittedName>
</protein>
<gene>
    <name evidence="1" type="ORF">VFPBJ_04369</name>
    <name evidence="2" type="ORF">VFPFJ_03574</name>
</gene>
<accession>A0A179HPC8</accession>
<sequence length="105" mass="11234">MSGWVDGGAMDRDSRAPGVITSVCAAAVCRGAICLLPYCAGSPFEFPPVPIHHGAVARPHCLFSLPHVLLSRNWQPNCRWSVCCCRQGRLGPPAAAPCRCRCGCR</sequence>
<evidence type="ECO:0000313" key="2">
    <source>
        <dbReference type="EMBL" id="OAQ91834.1"/>
    </source>
</evidence>
<dbReference type="EMBL" id="LSBH01000003">
    <property type="protein sequence ID" value="OAQ81785.1"/>
    <property type="molecule type" value="Genomic_DNA"/>
</dbReference>
<dbReference type="EMBL" id="LSBI01000003">
    <property type="protein sequence ID" value="OAQ91834.1"/>
    <property type="molecule type" value="Genomic_DNA"/>
</dbReference>
<dbReference type="AlphaFoldDB" id="A0A179HPC8"/>